<accession>A0A848NZS7</accession>
<sequence length="150" mass="16658">MKNHIAFVFYDDGEGDSALVVSFHAKNFSGRGVAYFDAENISLMLDSFSVYPILSEKPPKIEWGTIDLSNPKGGLKEEHLHFSVWPLDTKGHLVASIRAAVPYVNIAGRFQYHASVDISTTYAAMTQFVEDMKSMLRGELSEVVLEEVIG</sequence>
<name>A0A848NZS7_9RALS</name>
<reference evidence="1 2" key="1">
    <citation type="submission" date="2020-04" db="EMBL/GenBank/DDBJ databases">
        <title>Ralstonia insidiosa genome sequencing and assembly.</title>
        <authorList>
            <person name="Martins R.C.R."/>
            <person name="Perdigao-Neto L.V."/>
            <person name="Levin A.S.S."/>
            <person name="Costa S.F."/>
        </authorList>
    </citation>
    <scope>NUCLEOTIDE SEQUENCE [LARGE SCALE GENOMIC DNA]</scope>
    <source>
        <strain evidence="1 2">5047</strain>
    </source>
</reference>
<dbReference type="EMBL" id="JABBZM010000006">
    <property type="protein sequence ID" value="NMV37956.1"/>
    <property type="molecule type" value="Genomic_DNA"/>
</dbReference>
<protein>
    <submittedName>
        <fullName evidence="1">Uncharacterized protein</fullName>
    </submittedName>
</protein>
<evidence type="ECO:0000313" key="1">
    <source>
        <dbReference type="EMBL" id="NMV37956.1"/>
    </source>
</evidence>
<comment type="caution">
    <text evidence="1">The sequence shown here is derived from an EMBL/GenBank/DDBJ whole genome shotgun (WGS) entry which is preliminary data.</text>
</comment>
<dbReference type="AlphaFoldDB" id="A0A848NZS7"/>
<evidence type="ECO:0000313" key="2">
    <source>
        <dbReference type="Proteomes" id="UP000575469"/>
    </source>
</evidence>
<gene>
    <name evidence="1" type="ORF">HGR00_08540</name>
</gene>
<organism evidence="1 2">
    <name type="scientific">Ralstonia insidiosa</name>
    <dbReference type="NCBI Taxonomy" id="190721"/>
    <lineage>
        <taxon>Bacteria</taxon>
        <taxon>Pseudomonadati</taxon>
        <taxon>Pseudomonadota</taxon>
        <taxon>Betaproteobacteria</taxon>
        <taxon>Burkholderiales</taxon>
        <taxon>Burkholderiaceae</taxon>
        <taxon>Ralstonia</taxon>
    </lineage>
</organism>
<proteinExistence type="predicted"/>
<dbReference type="Proteomes" id="UP000575469">
    <property type="component" value="Unassembled WGS sequence"/>
</dbReference>
<dbReference type="RefSeq" id="WP_169339866.1">
    <property type="nucleotide sequence ID" value="NZ_JABBZM010000006.1"/>
</dbReference>